<dbReference type="RefSeq" id="XP_018063470.1">
    <property type="nucleotide sequence ID" value="XM_018218916.1"/>
</dbReference>
<evidence type="ECO:0000313" key="4">
    <source>
        <dbReference type="EMBL" id="KUJ09115.1"/>
    </source>
</evidence>
<dbReference type="InParanoid" id="A0A132B9N7"/>
<evidence type="ECO:0000256" key="1">
    <source>
        <dbReference type="SAM" id="MobiDB-lite"/>
    </source>
</evidence>
<reference evidence="4 5" key="1">
    <citation type="submission" date="2015-10" db="EMBL/GenBank/DDBJ databases">
        <title>Full genome of DAOMC 229536 Phialocephala scopiformis, a fungal endophyte of spruce producing the potent anti-insectan compound rugulosin.</title>
        <authorList>
            <consortium name="DOE Joint Genome Institute"/>
            <person name="Walker A.K."/>
            <person name="Frasz S.L."/>
            <person name="Seifert K.A."/>
            <person name="Miller J.D."/>
            <person name="Mondo S.J."/>
            <person name="Labutti K."/>
            <person name="Lipzen A."/>
            <person name="Dockter R."/>
            <person name="Kennedy M."/>
            <person name="Grigoriev I.V."/>
            <person name="Spatafora J.W."/>
        </authorList>
    </citation>
    <scope>NUCLEOTIDE SEQUENCE [LARGE SCALE GENOMIC DNA]</scope>
    <source>
        <strain evidence="4 5">CBS 120377</strain>
    </source>
</reference>
<gene>
    <name evidence="4" type="ORF">LY89DRAFT_724634</name>
</gene>
<proteinExistence type="predicted"/>
<dbReference type="Pfam" id="PF25871">
    <property type="entry name" value="HTH_76"/>
    <property type="match status" value="1"/>
</dbReference>
<dbReference type="STRING" id="149040.A0A132B9N7"/>
<evidence type="ECO:0000259" key="2">
    <source>
        <dbReference type="Pfam" id="PF17733"/>
    </source>
</evidence>
<dbReference type="Pfam" id="PF17733">
    <property type="entry name" value="KPWE_dom"/>
    <property type="match status" value="1"/>
</dbReference>
<evidence type="ECO:0000313" key="5">
    <source>
        <dbReference type="Proteomes" id="UP000070700"/>
    </source>
</evidence>
<organism evidence="4 5">
    <name type="scientific">Mollisia scopiformis</name>
    <name type="common">Conifer needle endophyte fungus</name>
    <name type="synonym">Phialocephala scopiformis</name>
    <dbReference type="NCBI Taxonomy" id="149040"/>
    <lineage>
        <taxon>Eukaryota</taxon>
        <taxon>Fungi</taxon>
        <taxon>Dikarya</taxon>
        <taxon>Ascomycota</taxon>
        <taxon>Pezizomycotina</taxon>
        <taxon>Leotiomycetes</taxon>
        <taxon>Helotiales</taxon>
        <taxon>Mollisiaceae</taxon>
        <taxon>Mollisia</taxon>
    </lineage>
</organism>
<keyword evidence="5" id="KW-1185">Reference proteome</keyword>
<protein>
    <submittedName>
        <fullName evidence="4">Uncharacterized protein</fullName>
    </submittedName>
</protein>
<dbReference type="InterPro" id="IPR058841">
    <property type="entry name" value="HTH_76"/>
</dbReference>
<feature type="domain" description="PEX14-like helix-turn-helix" evidence="3">
    <location>
        <begin position="11"/>
        <end position="76"/>
    </location>
</feature>
<evidence type="ECO:0000259" key="3">
    <source>
        <dbReference type="Pfam" id="PF25871"/>
    </source>
</evidence>
<dbReference type="GeneID" id="28828642"/>
<dbReference type="PANTHER" id="PTHR36855">
    <property type="entry name" value="CHROMOSOME 10, WHOLE GENOME SHOTGUN SEQUENCE"/>
    <property type="match status" value="1"/>
</dbReference>
<feature type="region of interest" description="Disordered" evidence="1">
    <location>
        <begin position="78"/>
        <end position="98"/>
    </location>
</feature>
<name>A0A132B9N7_MOLSC</name>
<dbReference type="KEGG" id="psco:LY89DRAFT_724634"/>
<dbReference type="AlphaFoldDB" id="A0A132B9N7"/>
<dbReference type="PANTHER" id="PTHR36855:SF1">
    <property type="entry name" value="PEROXISOME MEMBRANE ANCHOR PROTEIN PEX14P N-TERMINAL DOMAIN-CONTAINING PROTEIN"/>
    <property type="match status" value="1"/>
</dbReference>
<dbReference type="InterPro" id="IPR040554">
    <property type="entry name" value="KPWE_PEX14_dom"/>
</dbReference>
<sequence>MESTASGQSVEIFKELEEYPWDKDKEFQGGLAAILGPNPQPSQIHDLTLRAQCFYLSRKRSIPIDFNQYKEYLMSKPETSTMSASAPPPPPHNNHNMASSHLADVEIDDPKAAPYPRSFAEIVELITSGKPIPGIKEIHTTVCPELATKPILPKRRKPWEKDVPQEQIDGKIGGLFGDHRDIHISQEYPDA</sequence>
<accession>A0A132B9N7</accession>
<feature type="domain" description="Peroxisomal membrane protein PEX14-like KPWE" evidence="2">
    <location>
        <begin position="114"/>
        <end position="161"/>
    </location>
</feature>
<dbReference type="Proteomes" id="UP000070700">
    <property type="component" value="Unassembled WGS sequence"/>
</dbReference>
<dbReference type="EMBL" id="KQ947433">
    <property type="protein sequence ID" value="KUJ09115.1"/>
    <property type="molecule type" value="Genomic_DNA"/>
</dbReference>
<dbReference type="OrthoDB" id="9936937at2759"/>